<keyword evidence="3" id="KW-0698">rRNA processing</keyword>
<dbReference type="InterPro" id="IPR029063">
    <property type="entry name" value="SAM-dependent_MTases_sf"/>
</dbReference>
<reference evidence="10" key="3">
    <citation type="submission" date="2020-12" db="UniProtKB">
        <authorList>
            <consortium name="EnsemblPlants"/>
        </authorList>
    </citation>
    <scope>IDENTIFICATION</scope>
</reference>
<dbReference type="CDD" id="cd11572">
    <property type="entry name" value="RlmI_M_like"/>
    <property type="match status" value="1"/>
</dbReference>
<dbReference type="InterPro" id="IPR015947">
    <property type="entry name" value="PUA-like_sf"/>
</dbReference>
<dbReference type="SUPFAM" id="SSF88697">
    <property type="entry name" value="PUA domain-like"/>
    <property type="match status" value="1"/>
</dbReference>
<evidence type="ECO:0000256" key="3">
    <source>
        <dbReference type="ARBA" id="ARBA00022552"/>
    </source>
</evidence>
<dbReference type="InterPro" id="IPR041532">
    <property type="entry name" value="RlmI-like_PUA"/>
</dbReference>
<reference evidence="10 11" key="2">
    <citation type="journal article" date="2018" name="Plant J.">
        <title>The Physcomitrella patens chromosome-scale assembly reveals moss genome structure and evolution.</title>
        <authorList>
            <person name="Lang D."/>
            <person name="Ullrich K.K."/>
            <person name="Murat F."/>
            <person name="Fuchs J."/>
            <person name="Jenkins J."/>
            <person name="Haas F.B."/>
            <person name="Piednoel M."/>
            <person name="Gundlach H."/>
            <person name="Van Bel M."/>
            <person name="Meyberg R."/>
            <person name="Vives C."/>
            <person name="Morata J."/>
            <person name="Symeonidi A."/>
            <person name="Hiss M."/>
            <person name="Muchero W."/>
            <person name="Kamisugi Y."/>
            <person name="Saleh O."/>
            <person name="Blanc G."/>
            <person name="Decker E.L."/>
            <person name="van Gessel N."/>
            <person name="Grimwood J."/>
            <person name="Hayes R.D."/>
            <person name="Graham S.W."/>
            <person name="Gunter L.E."/>
            <person name="McDaniel S.F."/>
            <person name="Hoernstein S.N.W."/>
            <person name="Larsson A."/>
            <person name="Li F.W."/>
            <person name="Perroud P.F."/>
            <person name="Phillips J."/>
            <person name="Ranjan P."/>
            <person name="Rokshar D.S."/>
            <person name="Rothfels C.J."/>
            <person name="Schneider L."/>
            <person name="Shu S."/>
            <person name="Stevenson D.W."/>
            <person name="Thummler F."/>
            <person name="Tillich M."/>
            <person name="Villarreal Aguilar J.C."/>
            <person name="Widiez T."/>
            <person name="Wong G.K."/>
            <person name="Wymore A."/>
            <person name="Zhang Y."/>
            <person name="Zimmer A.D."/>
            <person name="Quatrano R.S."/>
            <person name="Mayer K.F.X."/>
            <person name="Goodstein D."/>
            <person name="Casacuberta J.M."/>
            <person name="Vandepoele K."/>
            <person name="Reski R."/>
            <person name="Cuming A.C."/>
            <person name="Tuskan G.A."/>
            <person name="Maumus F."/>
            <person name="Salse J."/>
            <person name="Schmutz J."/>
            <person name="Rensing S.A."/>
        </authorList>
    </citation>
    <scope>NUCLEOTIDE SEQUENCE [LARGE SCALE GENOMIC DNA]</scope>
    <source>
        <strain evidence="10 11">cv. Gransden 2004</strain>
    </source>
</reference>
<keyword evidence="2" id="KW-0963">Cytoplasm</keyword>
<dbReference type="InterPro" id="IPR036974">
    <property type="entry name" value="PUA_sf"/>
</dbReference>
<evidence type="ECO:0000259" key="9">
    <source>
        <dbReference type="SMART" id="SM00359"/>
    </source>
</evidence>
<dbReference type="GO" id="GO:0003723">
    <property type="term" value="F:RNA binding"/>
    <property type="evidence" value="ECO:0007669"/>
    <property type="project" value="UniProtKB-KW"/>
</dbReference>
<evidence type="ECO:0000256" key="5">
    <source>
        <dbReference type="ARBA" id="ARBA00022679"/>
    </source>
</evidence>
<keyword evidence="6" id="KW-0949">S-adenosyl-L-methionine</keyword>
<reference evidence="10 11" key="1">
    <citation type="journal article" date="2008" name="Science">
        <title>The Physcomitrella genome reveals evolutionary insights into the conquest of land by plants.</title>
        <authorList>
            <person name="Rensing S."/>
            <person name="Lang D."/>
            <person name="Zimmer A."/>
            <person name="Terry A."/>
            <person name="Salamov A."/>
            <person name="Shapiro H."/>
            <person name="Nishiyama T."/>
            <person name="Perroud P.-F."/>
            <person name="Lindquist E."/>
            <person name="Kamisugi Y."/>
            <person name="Tanahashi T."/>
            <person name="Sakakibara K."/>
            <person name="Fujita T."/>
            <person name="Oishi K."/>
            <person name="Shin-I T."/>
            <person name="Kuroki Y."/>
            <person name="Toyoda A."/>
            <person name="Suzuki Y."/>
            <person name="Hashimoto A."/>
            <person name="Yamaguchi K."/>
            <person name="Sugano A."/>
            <person name="Kohara Y."/>
            <person name="Fujiyama A."/>
            <person name="Anterola A."/>
            <person name="Aoki S."/>
            <person name="Ashton N."/>
            <person name="Barbazuk W.B."/>
            <person name="Barker E."/>
            <person name="Bennetzen J."/>
            <person name="Bezanilla M."/>
            <person name="Blankenship R."/>
            <person name="Cho S.H."/>
            <person name="Dutcher S."/>
            <person name="Estelle M."/>
            <person name="Fawcett J.A."/>
            <person name="Gundlach H."/>
            <person name="Hanada K."/>
            <person name="Heyl A."/>
            <person name="Hicks K.A."/>
            <person name="Hugh J."/>
            <person name="Lohr M."/>
            <person name="Mayer K."/>
            <person name="Melkozernov A."/>
            <person name="Murata T."/>
            <person name="Nelson D."/>
            <person name="Pils B."/>
            <person name="Prigge M."/>
            <person name="Reiss B."/>
            <person name="Renner T."/>
            <person name="Rombauts S."/>
            <person name="Rushton P."/>
            <person name="Sanderfoot A."/>
            <person name="Schween G."/>
            <person name="Shiu S.-H."/>
            <person name="Stueber K."/>
            <person name="Theodoulou F.L."/>
            <person name="Tu H."/>
            <person name="Van de Peer Y."/>
            <person name="Verrier P.J."/>
            <person name="Waters E."/>
            <person name="Wood A."/>
            <person name="Yang L."/>
            <person name="Cove D."/>
            <person name="Cuming A."/>
            <person name="Hasebe M."/>
            <person name="Lucas S."/>
            <person name="Mishler D.B."/>
            <person name="Reski R."/>
            <person name="Grigoriev I."/>
            <person name="Quatrano R.S."/>
            <person name="Boore J.L."/>
        </authorList>
    </citation>
    <scope>NUCLEOTIDE SEQUENCE [LARGE SCALE GENOMIC DNA]</scope>
    <source>
        <strain evidence="10 11">cv. Gransden 2004</strain>
    </source>
</reference>
<dbReference type="SMART" id="SM00359">
    <property type="entry name" value="PUA"/>
    <property type="match status" value="1"/>
</dbReference>
<dbReference type="Pfam" id="PF10672">
    <property type="entry name" value="Methyltrans_SAM"/>
    <property type="match status" value="1"/>
</dbReference>
<feature type="domain" description="PUA" evidence="9">
    <location>
        <begin position="72"/>
        <end position="152"/>
    </location>
</feature>
<evidence type="ECO:0000256" key="2">
    <source>
        <dbReference type="ARBA" id="ARBA00022490"/>
    </source>
</evidence>
<evidence type="ECO:0000256" key="1">
    <source>
        <dbReference type="ARBA" id="ARBA00004496"/>
    </source>
</evidence>
<dbReference type="Gramene" id="Pp3c22_13410V3.7">
    <property type="protein sequence ID" value="Pp3c22_13410V3.7"/>
    <property type="gene ID" value="Pp3c22_13410"/>
</dbReference>
<dbReference type="Gene3D" id="3.30.750.80">
    <property type="entry name" value="RNA methyltransferase domain (HRMD) like"/>
    <property type="match status" value="1"/>
</dbReference>
<gene>
    <name evidence="10" type="primary">LOC112274970</name>
</gene>
<evidence type="ECO:0000313" key="10">
    <source>
        <dbReference type="EnsemblPlants" id="Pp3c22_13410V3.7"/>
    </source>
</evidence>
<evidence type="ECO:0000256" key="4">
    <source>
        <dbReference type="ARBA" id="ARBA00022603"/>
    </source>
</evidence>
<dbReference type="SUPFAM" id="SSF53335">
    <property type="entry name" value="S-adenosyl-L-methionine-dependent methyltransferases"/>
    <property type="match status" value="1"/>
</dbReference>
<dbReference type="Gene3D" id="3.40.50.150">
    <property type="entry name" value="Vaccinia Virus protein VP39"/>
    <property type="match status" value="1"/>
</dbReference>
<dbReference type="Proteomes" id="UP000006727">
    <property type="component" value="Chromosome 22"/>
</dbReference>
<comment type="subcellular location">
    <subcellularLocation>
        <location evidence="1">Cytoplasm</location>
    </subcellularLocation>
</comment>
<accession>A0A7I4C9C6</accession>
<dbReference type="InterPro" id="IPR002478">
    <property type="entry name" value="PUA"/>
</dbReference>
<evidence type="ECO:0000256" key="7">
    <source>
        <dbReference type="ARBA" id="ARBA00022884"/>
    </source>
</evidence>
<dbReference type="Pfam" id="PF17785">
    <property type="entry name" value="PUA_3"/>
    <property type="match status" value="1"/>
</dbReference>
<protein>
    <recommendedName>
        <fullName evidence="9">PUA domain-containing protein</fullName>
    </recommendedName>
</protein>
<evidence type="ECO:0000313" key="11">
    <source>
        <dbReference type="Proteomes" id="UP000006727"/>
    </source>
</evidence>
<keyword evidence="4" id="KW-0489">Methyltransferase</keyword>
<dbReference type="EnsemblPlants" id="Pp3c22_13410V3.7">
    <property type="protein sequence ID" value="Pp3c22_13410V3.7"/>
    <property type="gene ID" value="Pp3c22_13410"/>
</dbReference>
<dbReference type="Gene3D" id="2.30.130.10">
    <property type="entry name" value="PUA domain"/>
    <property type="match status" value="1"/>
</dbReference>
<dbReference type="AlphaFoldDB" id="A0A7I4C9C6"/>
<dbReference type="GO" id="GO:0006364">
    <property type="term" value="P:rRNA processing"/>
    <property type="evidence" value="ECO:0007669"/>
    <property type="project" value="UniProtKB-KW"/>
</dbReference>
<organism evidence="10 11">
    <name type="scientific">Physcomitrium patens</name>
    <name type="common">Spreading-leaved earth moss</name>
    <name type="synonym">Physcomitrella patens</name>
    <dbReference type="NCBI Taxonomy" id="3218"/>
    <lineage>
        <taxon>Eukaryota</taxon>
        <taxon>Viridiplantae</taxon>
        <taxon>Streptophyta</taxon>
        <taxon>Embryophyta</taxon>
        <taxon>Bryophyta</taxon>
        <taxon>Bryophytina</taxon>
        <taxon>Bryopsida</taxon>
        <taxon>Funariidae</taxon>
        <taxon>Funariales</taxon>
        <taxon>Funariaceae</taxon>
        <taxon>Physcomitrium</taxon>
    </lineage>
</organism>
<name>A0A7I4C9C6_PHYPA</name>
<evidence type="ECO:0000256" key="6">
    <source>
        <dbReference type="ARBA" id="ARBA00022691"/>
    </source>
</evidence>
<dbReference type="EMBL" id="ABEU02000022">
    <property type="status" value="NOT_ANNOTATED_CDS"/>
    <property type="molecule type" value="Genomic_DNA"/>
</dbReference>
<proteinExistence type="inferred from homology"/>
<keyword evidence="11" id="KW-1185">Reference proteome</keyword>
<keyword evidence="5" id="KW-0808">Transferase</keyword>
<dbReference type="InterPro" id="IPR019614">
    <property type="entry name" value="SAM-dep_methyl-trfase"/>
</dbReference>
<comment type="similarity">
    <text evidence="8">Belongs to the methyltransferase superfamily. RlmI family.</text>
</comment>
<dbReference type="CDD" id="cd21153">
    <property type="entry name" value="PUA_RlmI"/>
    <property type="match status" value="1"/>
</dbReference>
<evidence type="ECO:0000256" key="8">
    <source>
        <dbReference type="ARBA" id="ARBA00038091"/>
    </source>
</evidence>
<dbReference type="PANTHER" id="PTHR42873">
    <property type="entry name" value="RIBOSOMAL RNA LARGE SUBUNIT METHYLTRANSFERASE"/>
    <property type="match status" value="1"/>
</dbReference>
<dbReference type="PANTHER" id="PTHR42873:SF1">
    <property type="entry name" value="S-ADENOSYLMETHIONINE-DEPENDENT METHYLTRANSFERASE DOMAIN-CONTAINING PROTEIN"/>
    <property type="match status" value="1"/>
</dbReference>
<sequence length="339" mass="36747">MLSLKNGVLHFVHPSLSIPCFRHGQALRMGTAGNSTRMRPRIHSFPVMAGGAQVKVMESIIGDIAKDRSKVPKVVLKRGKTQLFRGGNPMVYSGAIDRVVGRPPPVAGDLVMVTDGAEQPIAWGVYNPLSMFAVRIMQTEDEARREPECVLNMETLLLSRFSAARKLRKTLGLPSDHTNVFRLVNSEGDRLSGLIVDVLGEQVVVASSAAWVERHRSTIELAVGKAIKTSHVSWRPSVEILKEEGLQVSTSEDSSLDSASDVIGDFEVVENGVRYLASLDGQKTGFYADQRDSRLLLRSLASGSSVLDLCCYSGGFALNAALGGASYITGKHIFLTILI</sequence>
<keyword evidence="7" id="KW-0694">RNA-binding</keyword>